<reference evidence="14" key="1">
    <citation type="submission" date="2021-06" db="EMBL/GenBank/DDBJ databases">
        <authorList>
            <person name="Hodson N. C."/>
            <person name="Mongue J. A."/>
            <person name="Jaron S. K."/>
        </authorList>
    </citation>
    <scope>NUCLEOTIDE SEQUENCE</scope>
</reference>
<keyword evidence="10" id="KW-0539">Nucleus</keyword>
<dbReference type="PANTHER" id="PTHR24388:SF96">
    <property type="entry name" value="GENE, 32687-RELATED"/>
    <property type="match status" value="1"/>
</dbReference>
<name>A0A8J2JL44_9HEXA</name>
<evidence type="ECO:0000259" key="13">
    <source>
        <dbReference type="PROSITE" id="PS50157"/>
    </source>
</evidence>
<keyword evidence="9" id="KW-0804">Transcription</keyword>
<comment type="similarity">
    <text evidence="11">Belongs to the snail C2H2-type zinc-finger protein family.</text>
</comment>
<dbReference type="GO" id="GO:0005634">
    <property type="term" value="C:nucleus"/>
    <property type="evidence" value="ECO:0007669"/>
    <property type="project" value="UniProtKB-ARBA"/>
</dbReference>
<dbReference type="EMBL" id="CAJVCH010081366">
    <property type="protein sequence ID" value="CAG7721648.1"/>
    <property type="molecule type" value="Genomic_DNA"/>
</dbReference>
<dbReference type="SMART" id="SM00355">
    <property type="entry name" value="ZnF_C2H2"/>
    <property type="match status" value="7"/>
</dbReference>
<evidence type="ECO:0000256" key="5">
    <source>
        <dbReference type="ARBA" id="ARBA00022771"/>
    </source>
</evidence>
<feature type="domain" description="C2H2-type" evidence="13">
    <location>
        <begin position="142"/>
        <end position="169"/>
    </location>
</feature>
<dbReference type="PROSITE" id="PS00028">
    <property type="entry name" value="ZINC_FINGER_C2H2_1"/>
    <property type="match status" value="4"/>
</dbReference>
<keyword evidence="6" id="KW-0862">Zinc</keyword>
<dbReference type="PROSITE" id="PS50157">
    <property type="entry name" value="ZINC_FINGER_C2H2_2"/>
    <property type="match status" value="5"/>
</dbReference>
<dbReference type="PANTHER" id="PTHR24388">
    <property type="entry name" value="ZINC FINGER PROTEIN"/>
    <property type="match status" value="1"/>
</dbReference>
<evidence type="ECO:0000256" key="4">
    <source>
        <dbReference type="ARBA" id="ARBA00022737"/>
    </source>
</evidence>
<dbReference type="Pfam" id="PF00096">
    <property type="entry name" value="zf-C2H2"/>
    <property type="match status" value="2"/>
</dbReference>
<dbReference type="Pfam" id="PF13894">
    <property type="entry name" value="zf-C2H2_4"/>
    <property type="match status" value="1"/>
</dbReference>
<evidence type="ECO:0000256" key="11">
    <source>
        <dbReference type="ARBA" id="ARBA00037948"/>
    </source>
</evidence>
<sequence length="254" mass="29884">MSKSKLSYPQRPPQDSFVCKHCSKRFRTKGGLYNHVKSHDPEQYLMKCPDCQFTSLQKSNFTKHLAVVHKKNLEGKQIEDNFFCTFCNFKCTTELQLKSHTMRKHTSSAKKEFRCQQCLYATVEKAALLKHIRIKHTMDRPYVCEVCTLSFSTTSAIARHRRSHNQEKPYICTHPKCSKMYADKKRLKEHLMAHKNQKPFQCSFCKYSTNRNDNLRTHIRRNHTDSKPPLDLNSVYSRYQESLTNTTDDTEVSF</sequence>
<dbReference type="OrthoDB" id="3561125at2759"/>
<dbReference type="InterPro" id="IPR050527">
    <property type="entry name" value="Snail/Krueppel_Znf"/>
</dbReference>
<evidence type="ECO:0000256" key="6">
    <source>
        <dbReference type="ARBA" id="ARBA00022833"/>
    </source>
</evidence>
<organism evidence="14 15">
    <name type="scientific">Allacma fusca</name>
    <dbReference type="NCBI Taxonomy" id="39272"/>
    <lineage>
        <taxon>Eukaryota</taxon>
        <taxon>Metazoa</taxon>
        <taxon>Ecdysozoa</taxon>
        <taxon>Arthropoda</taxon>
        <taxon>Hexapoda</taxon>
        <taxon>Collembola</taxon>
        <taxon>Symphypleona</taxon>
        <taxon>Sminthuridae</taxon>
        <taxon>Allacma</taxon>
    </lineage>
</organism>
<evidence type="ECO:0000256" key="3">
    <source>
        <dbReference type="ARBA" id="ARBA00022723"/>
    </source>
</evidence>
<keyword evidence="5 12" id="KW-0863">Zinc-finger</keyword>
<evidence type="ECO:0000256" key="10">
    <source>
        <dbReference type="ARBA" id="ARBA00023242"/>
    </source>
</evidence>
<feature type="domain" description="C2H2-type" evidence="13">
    <location>
        <begin position="113"/>
        <end position="141"/>
    </location>
</feature>
<protein>
    <recommendedName>
        <fullName evidence="13">C2H2-type domain-containing protein</fullName>
    </recommendedName>
</protein>
<dbReference type="GO" id="GO:0008270">
    <property type="term" value="F:zinc ion binding"/>
    <property type="evidence" value="ECO:0007669"/>
    <property type="project" value="UniProtKB-KW"/>
</dbReference>
<comment type="subcellular location">
    <subcellularLocation>
        <location evidence="1">Nucleus</location>
    </subcellularLocation>
</comment>
<comment type="caution">
    <text evidence="14">The sequence shown here is derived from an EMBL/GenBank/DDBJ whole genome shotgun (WGS) entry which is preliminary data.</text>
</comment>
<keyword evidence="15" id="KW-1185">Reference proteome</keyword>
<evidence type="ECO:0000313" key="15">
    <source>
        <dbReference type="Proteomes" id="UP000708208"/>
    </source>
</evidence>
<evidence type="ECO:0000256" key="8">
    <source>
        <dbReference type="ARBA" id="ARBA00023125"/>
    </source>
</evidence>
<comment type="similarity">
    <text evidence="2">Belongs to the krueppel C2H2-type zinc-finger protein family.</text>
</comment>
<feature type="domain" description="C2H2-type" evidence="13">
    <location>
        <begin position="200"/>
        <end position="228"/>
    </location>
</feature>
<dbReference type="Proteomes" id="UP000708208">
    <property type="component" value="Unassembled WGS sequence"/>
</dbReference>
<keyword evidence="7" id="KW-0805">Transcription regulation</keyword>
<dbReference type="GO" id="GO:0000981">
    <property type="term" value="F:DNA-binding transcription factor activity, RNA polymerase II-specific"/>
    <property type="evidence" value="ECO:0007669"/>
    <property type="project" value="TreeGrafter"/>
</dbReference>
<evidence type="ECO:0000256" key="2">
    <source>
        <dbReference type="ARBA" id="ARBA00006991"/>
    </source>
</evidence>
<dbReference type="AlphaFoldDB" id="A0A8J2JL44"/>
<accession>A0A8J2JL44</accession>
<dbReference type="FunFam" id="3.30.160.60:FF:000446">
    <property type="entry name" value="Zinc finger protein"/>
    <property type="match status" value="1"/>
</dbReference>
<feature type="domain" description="C2H2-type" evidence="13">
    <location>
        <begin position="17"/>
        <end position="44"/>
    </location>
</feature>
<keyword evidence="3" id="KW-0479">Metal-binding</keyword>
<evidence type="ECO:0000313" key="14">
    <source>
        <dbReference type="EMBL" id="CAG7721648.1"/>
    </source>
</evidence>
<evidence type="ECO:0000256" key="7">
    <source>
        <dbReference type="ARBA" id="ARBA00023015"/>
    </source>
</evidence>
<feature type="domain" description="C2H2-type" evidence="13">
    <location>
        <begin position="170"/>
        <end position="199"/>
    </location>
</feature>
<evidence type="ECO:0000256" key="12">
    <source>
        <dbReference type="PROSITE-ProRule" id="PRU00042"/>
    </source>
</evidence>
<keyword evidence="8" id="KW-0238">DNA-binding</keyword>
<evidence type="ECO:0000256" key="1">
    <source>
        <dbReference type="ARBA" id="ARBA00004123"/>
    </source>
</evidence>
<dbReference type="GO" id="GO:0000978">
    <property type="term" value="F:RNA polymerase II cis-regulatory region sequence-specific DNA binding"/>
    <property type="evidence" value="ECO:0007669"/>
    <property type="project" value="TreeGrafter"/>
</dbReference>
<proteinExistence type="inferred from homology"/>
<evidence type="ECO:0000256" key="9">
    <source>
        <dbReference type="ARBA" id="ARBA00023163"/>
    </source>
</evidence>
<keyword evidence="4" id="KW-0677">Repeat</keyword>
<gene>
    <name evidence="14" type="ORF">AFUS01_LOCUS10846</name>
</gene>
<dbReference type="InterPro" id="IPR013087">
    <property type="entry name" value="Znf_C2H2_type"/>
</dbReference>